<dbReference type="OrthoDB" id="6154318at2759"/>
<dbReference type="AlphaFoldDB" id="A0A0R3X717"/>
<evidence type="ECO:0000313" key="4">
    <source>
        <dbReference type="WBParaSite" id="TTAC_0000932801-mRNA-1"/>
    </source>
</evidence>
<protein>
    <submittedName>
        <fullName evidence="4">Disintegrin domain-containing protein</fullName>
    </submittedName>
</protein>
<dbReference type="STRING" id="6205.A0A0R3X717"/>
<keyword evidence="1" id="KW-0472">Membrane</keyword>
<feature type="transmembrane region" description="Helical" evidence="1">
    <location>
        <begin position="91"/>
        <end position="115"/>
    </location>
</feature>
<reference evidence="2 3" key="2">
    <citation type="submission" date="2018-11" db="EMBL/GenBank/DDBJ databases">
        <authorList>
            <consortium name="Pathogen Informatics"/>
        </authorList>
    </citation>
    <scope>NUCLEOTIDE SEQUENCE [LARGE SCALE GENOMIC DNA]</scope>
</reference>
<keyword evidence="3" id="KW-1185">Reference proteome</keyword>
<sequence>MRIEESKCDTDDREDEIDIEGDSNPCFRCLHISGHICKWFWGFADDPCPEDVQCCCSCVCKRASSIQTAIEDSEPLQFVPVGLKQKRSTKIGLFVGLVMIVITTVFLFCFFSLYFGPISRGPLKIIGNTSVQATLDAIEELRSYGIIAD</sequence>
<organism evidence="4">
    <name type="scientific">Hydatigena taeniaeformis</name>
    <name type="common">Feline tapeworm</name>
    <name type="synonym">Taenia taeniaeformis</name>
    <dbReference type="NCBI Taxonomy" id="6205"/>
    <lineage>
        <taxon>Eukaryota</taxon>
        <taxon>Metazoa</taxon>
        <taxon>Spiralia</taxon>
        <taxon>Lophotrochozoa</taxon>
        <taxon>Platyhelminthes</taxon>
        <taxon>Cestoda</taxon>
        <taxon>Eucestoda</taxon>
        <taxon>Cyclophyllidea</taxon>
        <taxon>Taeniidae</taxon>
        <taxon>Hydatigera</taxon>
    </lineage>
</organism>
<dbReference type="EMBL" id="UYWX01020757">
    <property type="protein sequence ID" value="VDM34080.1"/>
    <property type="molecule type" value="Genomic_DNA"/>
</dbReference>
<evidence type="ECO:0000313" key="2">
    <source>
        <dbReference type="EMBL" id="VDM34080.1"/>
    </source>
</evidence>
<proteinExistence type="predicted"/>
<dbReference type="Proteomes" id="UP000274429">
    <property type="component" value="Unassembled WGS sequence"/>
</dbReference>
<dbReference type="WBParaSite" id="TTAC_0000932801-mRNA-1">
    <property type="protein sequence ID" value="TTAC_0000932801-mRNA-1"/>
    <property type="gene ID" value="TTAC_0000932801"/>
</dbReference>
<evidence type="ECO:0000256" key="1">
    <source>
        <dbReference type="SAM" id="Phobius"/>
    </source>
</evidence>
<keyword evidence="1" id="KW-0812">Transmembrane</keyword>
<reference evidence="4" key="1">
    <citation type="submission" date="2017-02" db="UniProtKB">
        <authorList>
            <consortium name="WormBaseParasite"/>
        </authorList>
    </citation>
    <scope>IDENTIFICATION</scope>
</reference>
<name>A0A0R3X717_HYDTA</name>
<evidence type="ECO:0000313" key="3">
    <source>
        <dbReference type="Proteomes" id="UP000274429"/>
    </source>
</evidence>
<gene>
    <name evidence="2" type="ORF">TTAC_LOCUS9313</name>
</gene>
<keyword evidence="1" id="KW-1133">Transmembrane helix</keyword>
<accession>A0A0R3X717</accession>